<keyword evidence="1" id="KW-0341">Growth regulation</keyword>
<name>A0A8J5H5J0_ZINOF</name>
<dbReference type="PANTHER" id="PTHR38366">
    <property type="entry name" value="NAD-DEPENDENT PROTEIN DEACETYLASE HST1-LIKE PROTEIN"/>
    <property type="match status" value="1"/>
</dbReference>
<evidence type="ECO:0000256" key="3">
    <source>
        <dbReference type="ARBA" id="ARBA00026138"/>
    </source>
</evidence>
<dbReference type="GO" id="GO:0001763">
    <property type="term" value="P:morphogenesis of a branching structure"/>
    <property type="evidence" value="ECO:0007669"/>
    <property type="project" value="InterPro"/>
</dbReference>
<dbReference type="InterPro" id="IPR044989">
    <property type="entry name" value="TAC1"/>
</dbReference>
<gene>
    <name evidence="4" type="ORF">ZIOFF_020366</name>
</gene>
<evidence type="ECO:0000313" key="4">
    <source>
        <dbReference type="EMBL" id="KAG6516989.1"/>
    </source>
</evidence>
<organism evidence="4 5">
    <name type="scientific">Zingiber officinale</name>
    <name type="common">Ginger</name>
    <name type="synonym">Amomum zingiber</name>
    <dbReference type="NCBI Taxonomy" id="94328"/>
    <lineage>
        <taxon>Eukaryota</taxon>
        <taxon>Viridiplantae</taxon>
        <taxon>Streptophyta</taxon>
        <taxon>Embryophyta</taxon>
        <taxon>Tracheophyta</taxon>
        <taxon>Spermatophyta</taxon>
        <taxon>Magnoliopsida</taxon>
        <taxon>Liliopsida</taxon>
        <taxon>Zingiberales</taxon>
        <taxon>Zingiberaceae</taxon>
        <taxon>Zingiber</taxon>
    </lineage>
</organism>
<accession>A0A8J5H5J0</accession>
<comment type="caution">
    <text evidence="4">The sequence shown here is derived from an EMBL/GenBank/DDBJ whole genome shotgun (WGS) entry which is preliminary data.</text>
</comment>
<comment type="similarity">
    <text evidence="2">Belongs to the TAC family.</text>
</comment>
<evidence type="ECO:0000256" key="2">
    <source>
        <dbReference type="ARBA" id="ARBA00025796"/>
    </source>
</evidence>
<keyword evidence="5" id="KW-1185">Reference proteome</keyword>
<dbReference type="PANTHER" id="PTHR38366:SF1">
    <property type="entry name" value="PROTEIN TILLER ANGLE CONTROL 1"/>
    <property type="match status" value="1"/>
</dbReference>
<evidence type="ECO:0000256" key="1">
    <source>
        <dbReference type="ARBA" id="ARBA00022604"/>
    </source>
</evidence>
<dbReference type="Proteomes" id="UP000734854">
    <property type="component" value="Unassembled WGS sequence"/>
</dbReference>
<sequence>MATEAPAKCNSERCLPGSGADLLFLSSRFHGAYFRGSTPSCFRRVGLLSECHHSAAFSRVLLPGDKTMKIFNWVHRKLYPNVKYSHVSGKIDVYEGDEEEKLEILESMEKKALLFHDVLDSILTIGTLGSQVMFVSESYCAKEDELTGQEEKYLEIEVTNEWTEVAPALVAGKPPSCIQTSKLKFPVEVEEKKMEIVHETDTAEKIQEQPLLMEDKEKREQRTTLADLFAADAMMVNSQNEKPNKKTHVRLKQYSIIHEKKKMQNRKEAKWITATAKGNTKKTTRKIQKLISKLLKKKVHPEMQGAR</sequence>
<evidence type="ECO:0000313" key="5">
    <source>
        <dbReference type="Proteomes" id="UP000734854"/>
    </source>
</evidence>
<dbReference type="EMBL" id="JACMSC010000006">
    <property type="protein sequence ID" value="KAG6516989.1"/>
    <property type="molecule type" value="Genomic_DNA"/>
</dbReference>
<dbReference type="AlphaFoldDB" id="A0A8J5H5J0"/>
<reference evidence="4 5" key="1">
    <citation type="submission" date="2020-08" db="EMBL/GenBank/DDBJ databases">
        <title>Plant Genome Project.</title>
        <authorList>
            <person name="Zhang R.-G."/>
        </authorList>
    </citation>
    <scope>NUCLEOTIDE SEQUENCE [LARGE SCALE GENOMIC DNA]</scope>
    <source>
        <tissue evidence="4">Rhizome</tissue>
    </source>
</reference>
<proteinExistence type="inferred from homology"/>
<protein>
    <recommendedName>
        <fullName evidence="3">Protein TILLER ANGLE CONTROL 1</fullName>
    </recommendedName>
</protein>